<feature type="compositionally biased region" description="Polar residues" evidence="2">
    <location>
        <begin position="112"/>
        <end position="129"/>
    </location>
</feature>
<name>A0AAD9E6N8_9TELE</name>
<proteinExistence type="predicted"/>
<dbReference type="AlphaFoldDB" id="A0AAD9E6N8"/>
<accession>A0AAD9E6N8</accession>
<feature type="region of interest" description="Disordered" evidence="2">
    <location>
        <begin position="112"/>
        <end position="135"/>
    </location>
</feature>
<keyword evidence="1" id="KW-0175">Coiled coil</keyword>
<evidence type="ECO:0000256" key="1">
    <source>
        <dbReference type="SAM" id="Coils"/>
    </source>
</evidence>
<dbReference type="Proteomes" id="UP001239994">
    <property type="component" value="Unassembled WGS sequence"/>
</dbReference>
<organism evidence="3 4">
    <name type="scientific">Electrophorus voltai</name>
    <dbReference type="NCBI Taxonomy" id="2609070"/>
    <lineage>
        <taxon>Eukaryota</taxon>
        <taxon>Metazoa</taxon>
        <taxon>Chordata</taxon>
        <taxon>Craniata</taxon>
        <taxon>Vertebrata</taxon>
        <taxon>Euteleostomi</taxon>
        <taxon>Actinopterygii</taxon>
        <taxon>Neopterygii</taxon>
        <taxon>Teleostei</taxon>
        <taxon>Ostariophysi</taxon>
        <taxon>Gymnotiformes</taxon>
        <taxon>Gymnotoidei</taxon>
        <taxon>Gymnotidae</taxon>
        <taxon>Electrophorus</taxon>
    </lineage>
</organism>
<keyword evidence="4" id="KW-1185">Reference proteome</keyword>
<evidence type="ECO:0000313" key="3">
    <source>
        <dbReference type="EMBL" id="KAK1806418.1"/>
    </source>
</evidence>
<protein>
    <submittedName>
        <fullName evidence="3">Uncharacterized protein</fullName>
    </submittedName>
</protein>
<reference evidence="3" key="1">
    <citation type="submission" date="2023-03" db="EMBL/GenBank/DDBJ databases">
        <title>Electrophorus voltai genome.</title>
        <authorList>
            <person name="Bian C."/>
        </authorList>
    </citation>
    <scope>NUCLEOTIDE SEQUENCE</scope>
    <source>
        <strain evidence="3">CB-2022</strain>
        <tissue evidence="3">Muscle</tissue>
    </source>
</reference>
<gene>
    <name evidence="3" type="ORF">P4O66_004931</name>
</gene>
<feature type="coiled-coil region" evidence="1">
    <location>
        <begin position="52"/>
        <end position="79"/>
    </location>
</feature>
<evidence type="ECO:0000256" key="2">
    <source>
        <dbReference type="SAM" id="MobiDB-lite"/>
    </source>
</evidence>
<evidence type="ECO:0000313" key="4">
    <source>
        <dbReference type="Proteomes" id="UP001239994"/>
    </source>
</evidence>
<sequence length="289" mass="33291">MNLSQSKDIVSLLQNEDDAAVIETAVRTAVLSILKVFFDMNNKRTRSYQVKLADMEKENTALRLELKAAEQELQTLRQFTSSSDSYKISADVIFSPEFDNNFTTDVDREEAATSQNVSGNDTLLQTSDNRSLKEEPSYDDTLYIKNELQEESSPADCDYHVIPYLGWTTSGQTQQPAVPIQRCGACHSSNHSVQEDDASVPSLEKKRLSSRERVRRYRARIRADPEKYLAWKEKDRLRYRRRSKSIQELSEPMKKLKRKAWREATRRHRARKLAQANFTPPHATQTANL</sequence>
<dbReference type="EMBL" id="JAROKS010000001">
    <property type="protein sequence ID" value="KAK1806418.1"/>
    <property type="molecule type" value="Genomic_DNA"/>
</dbReference>
<comment type="caution">
    <text evidence="3">The sequence shown here is derived from an EMBL/GenBank/DDBJ whole genome shotgun (WGS) entry which is preliminary data.</text>
</comment>